<sequence>MSGPRDRNGKPIATEVGPESVEKRSRKRSKRRQAIGQVDLPIRATQGVFASSIRMGLLFAVPSHDFPVFVCRRSAGPNDPPNSAVWIN</sequence>
<protein>
    <submittedName>
        <fullName evidence="2">Uncharacterized protein</fullName>
    </submittedName>
</protein>
<evidence type="ECO:0000313" key="3">
    <source>
        <dbReference type="Proteomes" id="UP000011668"/>
    </source>
</evidence>
<proteinExistence type="predicted"/>
<keyword evidence="3" id="KW-1185">Reference proteome</keyword>
<gene>
    <name evidence="2" type="ORF">AG1IA_01244</name>
</gene>
<comment type="caution">
    <text evidence="2">The sequence shown here is derived from an EMBL/GenBank/DDBJ whole genome shotgun (WGS) entry which is preliminary data.</text>
</comment>
<feature type="compositionally biased region" description="Basic residues" evidence="1">
    <location>
        <begin position="24"/>
        <end position="33"/>
    </location>
</feature>
<evidence type="ECO:0000313" key="2">
    <source>
        <dbReference type="EMBL" id="ELU44724.1"/>
    </source>
</evidence>
<reference evidence="2 3" key="1">
    <citation type="journal article" date="2013" name="Nat. Commun.">
        <title>The evolution and pathogenic mechanisms of the rice sheath blight pathogen.</title>
        <authorList>
            <person name="Zheng A."/>
            <person name="Lin R."/>
            <person name="Xu L."/>
            <person name="Qin P."/>
            <person name="Tang C."/>
            <person name="Ai P."/>
            <person name="Zhang D."/>
            <person name="Liu Y."/>
            <person name="Sun Z."/>
            <person name="Feng H."/>
            <person name="Wang Y."/>
            <person name="Chen Y."/>
            <person name="Liang X."/>
            <person name="Fu R."/>
            <person name="Li Q."/>
            <person name="Zhang J."/>
            <person name="Yu X."/>
            <person name="Xie Z."/>
            <person name="Ding L."/>
            <person name="Guan P."/>
            <person name="Tang J."/>
            <person name="Liang Y."/>
            <person name="Wang S."/>
            <person name="Deng Q."/>
            <person name="Li S."/>
            <person name="Zhu J."/>
            <person name="Wang L."/>
            <person name="Liu H."/>
            <person name="Li P."/>
        </authorList>
    </citation>
    <scope>NUCLEOTIDE SEQUENCE [LARGE SCALE GENOMIC DNA]</scope>
    <source>
        <strain evidence="3">AG-1 IA</strain>
    </source>
</reference>
<feature type="region of interest" description="Disordered" evidence="1">
    <location>
        <begin position="1"/>
        <end position="36"/>
    </location>
</feature>
<dbReference type="AlphaFoldDB" id="L8X7U3"/>
<dbReference type="EMBL" id="AFRT01000279">
    <property type="protein sequence ID" value="ELU44724.1"/>
    <property type="molecule type" value="Genomic_DNA"/>
</dbReference>
<accession>L8X7U3</accession>
<organism evidence="2 3">
    <name type="scientific">Thanatephorus cucumeris (strain AG1-IA)</name>
    <name type="common">Rice sheath blight fungus</name>
    <name type="synonym">Rhizoctonia solani</name>
    <dbReference type="NCBI Taxonomy" id="983506"/>
    <lineage>
        <taxon>Eukaryota</taxon>
        <taxon>Fungi</taxon>
        <taxon>Dikarya</taxon>
        <taxon>Basidiomycota</taxon>
        <taxon>Agaricomycotina</taxon>
        <taxon>Agaricomycetes</taxon>
        <taxon>Cantharellales</taxon>
        <taxon>Ceratobasidiaceae</taxon>
        <taxon>Rhizoctonia</taxon>
        <taxon>Rhizoctonia solani AG-1</taxon>
    </lineage>
</organism>
<name>L8X7U3_THACA</name>
<dbReference type="Proteomes" id="UP000011668">
    <property type="component" value="Unassembled WGS sequence"/>
</dbReference>
<evidence type="ECO:0000256" key="1">
    <source>
        <dbReference type="SAM" id="MobiDB-lite"/>
    </source>
</evidence>
<dbReference type="HOGENOM" id="CLU_2470612_0_0_1"/>